<dbReference type="Proteomes" id="UP000199373">
    <property type="component" value="Unassembled WGS sequence"/>
</dbReference>
<keyword evidence="2" id="KW-1185">Reference proteome</keyword>
<evidence type="ECO:0000313" key="2">
    <source>
        <dbReference type="Proteomes" id="UP000199373"/>
    </source>
</evidence>
<reference evidence="1 2" key="1">
    <citation type="submission" date="2016-10" db="EMBL/GenBank/DDBJ databases">
        <authorList>
            <person name="de Groot N.N."/>
        </authorList>
    </citation>
    <scope>NUCLEOTIDE SEQUENCE [LARGE SCALE GENOMIC DNA]</scope>
    <source>
        <strain evidence="1 2">TC2-24</strain>
    </source>
</reference>
<sequence length="55" mass="6071">MKNLSKNELNAIMGGPSRRTDLDHVGAYNFKMEVAPTMGIVLNDNAGNPIRTRKL</sequence>
<evidence type="ECO:0000313" key="1">
    <source>
        <dbReference type="EMBL" id="SEV99994.1"/>
    </source>
</evidence>
<protein>
    <submittedName>
        <fullName evidence="1">Bacteriocin-type signal sequence-containing protein</fullName>
    </submittedName>
</protein>
<dbReference type="NCBIfam" id="TIGR01847">
    <property type="entry name" value="bacteriocin_sig"/>
    <property type="match status" value="1"/>
</dbReference>
<name>A0A1I0NEY7_9BACT</name>
<dbReference type="AlphaFoldDB" id="A0A1I0NEY7"/>
<accession>A0A1I0NEY7</accession>
<dbReference type="EMBL" id="FOIQ01000002">
    <property type="protein sequence ID" value="SEV99994.1"/>
    <property type="molecule type" value="Genomic_DNA"/>
</dbReference>
<organism evidence="1 2">
    <name type="scientific">Prevotella aff. ruminicola Tc2-24</name>
    <dbReference type="NCBI Taxonomy" id="81582"/>
    <lineage>
        <taxon>Bacteria</taxon>
        <taxon>Pseudomonadati</taxon>
        <taxon>Bacteroidota</taxon>
        <taxon>Bacteroidia</taxon>
        <taxon>Bacteroidales</taxon>
        <taxon>Prevotellaceae</taxon>
        <taxon>Prevotella</taxon>
    </lineage>
</organism>
<dbReference type="RefSeq" id="WP_143065734.1">
    <property type="nucleotide sequence ID" value="NZ_FOIQ01000002.1"/>
</dbReference>
<gene>
    <name evidence="1" type="ORF">SAMN04487850_1197</name>
</gene>
<dbReference type="InterPro" id="IPR010133">
    <property type="entry name" value="Bacteriocin_signal_seq"/>
</dbReference>
<proteinExistence type="predicted"/>